<feature type="transmembrane region" description="Helical" evidence="1">
    <location>
        <begin position="12"/>
        <end position="39"/>
    </location>
</feature>
<organism evidence="2 3">
    <name type="scientific">Aspergillus neoniger (strain CBS 115656)</name>
    <dbReference type="NCBI Taxonomy" id="1448310"/>
    <lineage>
        <taxon>Eukaryota</taxon>
        <taxon>Fungi</taxon>
        <taxon>Dikarya</taxon>
        <taxon>Ascomycota</taxon>
        <taxon>Pezizomycotina</taxon>
        <taxon>Eurotiomycetes</taxon>
        <taxon>Eurotiomycetidae</taxon>
        <taxon>Eurotiales</taxon>
        <taxon>Aspergillaceae</taxon>
        <taxon>Aspergillus</taxon>
        <taxon>Aspergillus subgen. Circumdati</taxon>
    </lineage>
</organism>
<dbReference type="OrthoDB" id="10525230at2759"/>
<keyword evidence="1" id="KW-0472">Membrane</keyword>
<evidence type="ECO:0000256" key="1">
    <source>
        <dbReference type="SAM" id="Phobius"/>
    </source>
</evidence>
<keyword evidence="1" id="KW-1133">Transmembrane helix</keyword>
<keyword evidence="1" id="KW-0812">Transmembrane</keyword>
<dbReference type="Proteomes" id="UP000247647">
    <property type="component" value="Unassembled WGS sequence"/>
</dbReference>
<dbReference type="RefSeq" id="XP_025474251.1">
    <property type="nucleotide sequence ID" value="XM_025619929.1"/>
</dbReference>
<gene>
    <name evidence="2" type="ORF">BO87DRAFT_321326</name>
</gene>
<evidence type="ECO:0000313" key="2">
    <source>
        <dbReference type="EMBL" id="PYH28773.1"/>
    </source>
</evidence>
<reference evidence="2" key="1">
    <citation type="submission" date="2016-12" db="EMBL/GenBank/DDBJ databases">
        <title>The genomes of Aspergillus section Nigri reveals drivers in fungal speciation.</title>
        <authorList>
            <consortium name="DOE Joint Genome Institute"/>
            <person name="Vesth T.C."/>
            <person name="Nybo J."/>
            <person name="Theobald S."/>
            <person name="Brandl J."/>
            <person name="Frisvad J.C."/>
            <person name="Nielsen K.F."/>
            <person name="Lyhne E.K."/>
            <person name="Kogle M.E."/>
            <person name="Kuo A."/>
            <person name="Riley R."/>
            <person name="Clum A."/>
            <person name="Nolan M."/>
            <person name="Lipzen A."/>
            <person name="Salamov A."/>
            <person name="Henrissat B."/>
            <person name="Wiebenga A."/>
            <person name="De Vries R.P."/>
            <person name="Grigoriev I.V."/>
            <person name="Mortensen U.H."/>
            <person name="Andersen M.R."/>
            <person name="Baker S.E."/>
        </authorList>
    </citation>
    <scope>NUCLEOTIDE SEQUENCE [LARGE SCALE GENOMIC DNA]</scope>
    <source>
        <strain evidence="2">CBS 115656</strain>
    </source>
</reference>
<keyword evidence="3" id="KW-1185">Reference proteome</keyword>
<sequence>KIDFRLIFPATFLSILFIYFQNISDLTFLNIISLSSYYYHRYPVAPYCSSYYYSINIPRIIYSGYLFYLYLSANIKVLEYYTSRKIY</sequence>
<accession>A0A318Y916</accession>
<name>A0A318Y916_ASPNB</name>
<protein>
    <submittedName>
        <fullName evidence="2">Uncharacterized protein</fullName>
    </submittedName>
</protein>
<dbReference type="AlphaFoldDB" id="A0A318Y916"/>
<proteinExistence type="predicted"/>
<dbReference type="GeneID" id="37122385"/>
<evidence type="ECO:0000313" key="3">
    <source>
        <dbReference type="Proteomes" id="UP000247647"/>
    </source>
</evidence>
<dbReference type="EMBL" id="KZ821503">
    <property type="protein sequence ID" value="PYH28773.1"/>
    <property type="molecule type" value="Genomic_DNA"/>
</dbReference>
<feature type="transmembrane region" description="Helical" evidence="1">
    <location>
        <begin position="51"/>
        <end position="71"/>
    </location>
</feature>
<feature type="non-terminal residue" evidence="2">
    <location>
        <position position="1"/>
    </location>
</feature>